<feature type="signal peptide" evidence="1">
    <location>
        <begin position="1"/>
        <end position="16"/>
    </location>
</feature>
<evidence type="ECO:0000256" key="1">
    <source>
        <dbReference type="SAM" id="SignalP"/>
    </source>
</evidence>
<dbReference type="WBParaSite" id="Pan_g10347.t1">
    <property type="protein sequence ID" value="Pan_g10347.t1"/>
    <property type="gene ID" value="Pan_g10347"/>
</dbReference>
<proteinExistence type="predicted"/>
<evidence type="ECO:0000313" key="2">
    <source>
        <dbReference type="Proteomes" id="UP000492821"/>
    </source>
</evidence>
<name>A0A7E4UMR9_PANRE</name>
<keyword evidence="2" id="KW-1185">Reference proteome</keyword>
<feature type="chain" id="PRO_5028919613" evidence="1">
    <location>
        <begin position="17"/>
        <end position="81"/>
    </location>
</feature>
<dbReference type="AlphaFoldDB" id="A0A7E4UMR9"/>
<accession>A0A7E4UMR9</accession>
<evidence type="ECO:0000313" key="3">
    <source>
        <dbReference type="WBParaSite" id="Pan_g10347.t1"/>
    </source>
</evidence>
<protein>
    <submittedName>
        <fullName evidence="3">Secreted protein</fullName>
    </submittedName>
</protein>
<organism evidence="2 3">
    <name type="scientific">Panagrellus redivivus</name>
    <name type="common">Microworm</name>
    <dbReference type="NCBI Taxonomy" id="6233"/>
    <lineage>
        <taxon>Eukaryota</taxon>
        <taxon>Metazoa</taxon>
        <taxon>Ecdysozoa</taxon>
        <taxon>Nematoda</taxon>
        <taxon>Chromadorea</taxon>
        <taxon>Rhabditida</taxon>
        <taxon>Tylenchina</taxon>
        <taxon>Panagrolaimomorpha</taxon>
        <taxon>Panagrolaimoidea</taxon>
        <taxon>Panagrolaimidae</taxon>
        <taxon>Panagrellus</taxon>
    </lineage>
</organism>
<reference evidence="3" key="2">
    <citation type="submission" date="2020-10" db="UniProtKB">
        <authorList>
            <consortium name="WormBaseParasite"/>
        </authorList>
    </citation>
    <scope>IDENTIFICATION</scope>
</reference>
<keyword evidence="1" id="KW-0732">Signal</keyword>
<dbReference type="Proteomes" id="UP000492821">
    <property type="component" value="Unassembled WGS sequence"/>
</dbReference>
<reference evidence="2" key="1">
    <citation type="journal article" date="2013" name="Genetics">
        <title>The draft genome and transcriptome of Panagrellus redivivus are shaped by the harsh demands of a free-living lifestyle.</title>
        <authorList>
            <person name="Srinivasan J."/>
            <person name="Dillman A.R."/>
            <person name="Macchietto M.G."/>
            <person name="Heikkinen L."/>
            <person name="Lakso M."/>
            <person name="Fracchia K.M."/>
            <person name="Antoshechkin I."/>
            <person name="Mortazavi A."/>
            <person name="Wong G."/>
            <person name="Sternberg P.W."/>
        </authorList>
    </citation>
    <scope>NUCLEOTIDE SEQUENCE [LARGE SCALE GENOMIC DNA]</scope>
    <source>
        <strain evidence="2">MT8872</strain>
    </source>
</reference>
<sequence>MLVGVLIAFFLDNAIGDATREQRGFRDEYASKDDNESEADGCAFPERINRLLIKNQGQCKFPFMSFIKRLQATSTTSLGNV</sequence>